<sequence length="297" mass="33257">MDINANTLRGIYTGLSTAYNGRFDSVQTYYSTVAMTVPSTTAMNEYPRLDDLPGFREWFGDRVVHDLSAQTYIIRNREFEKTISIKRSQIEDDQIGIFAPVAAQMGQDAAEFPDQLVFPLMKKAETVKCYDGQYFFDGDHPGYDENGGANIASNFADGAGPAWYLIDDSQFMKPFVYQPRKKFTLTPMQNPDDPNVFYQGKFVWGVDGRCNAGLGLWQLAYKSKATLNEANFTAAYTAMTTIRRRDGSVLNIRPKKILVPPALRMTAKKLLEAELVNGGESNVLAKSIEVIDIPYLA</sequence>
<accession>A0A2A6JIE9</accession>
<protein>
    <recommendedName>
        <fullName evidence="1">Bacteriophage Mu GpT domain-containing protein</fullName>
    </recommendedName>
</protein>
<gene>
    <name evidence="2" type="ORF">CO666_03640</name>
</gene>
<dbReference type="Proteomes" id="UP000220768">
    <property type="component" value="Unassembled WGS sequence"/>
</dbReference>
<evidence type="ECO:0000313" key="2">
    <source>
        <dbReference type="EMBL" id="PDT05708.1"/>
    </source>
</evidence>
<dbReference type="EMBL" id="NWSV01000002">
    <property type="protein sequence ID" value="PDT05708.1"/>
    <property type="molecule type" value="Genomic_DNA"/>
</dbReference>
<evidence type="ECO:0000313" key="3">
    <source>
        <dbReference type="Proteomes" id="UP000220768"/>
    </source>
</evidence>
<dbReference type="RefSeq" id="WP_097610780.1">
    <property type="nucleotide sequence ID" value="NZ_NWSV01000002.1"/>
</dbReference>
<feature type="domain" description="Bacteriophage Mu GpT" evidence="1">
    <location>
        <begin position="9"/>
        <end position="296"/>
    </location>
</feature>
<dbReference type="InterPro" id="IPR018774">
    <property type="entry name" value="Phage_Mu_GpT"/>
</dbReference>
<dbReference type="AlphaFoldDB" id="A0A2A6JIE9"/>
<reference evidence="2 3" key="1">
    <citation type="submission" date="2017-09" db="EMBL/GenBank/DDBJ databases">
        <title>Comparative genomics of rhizobia isolated from Phaseolus vulgaris in China.</title>
        <authorList>
            <person name="Tong W."/>
        </authorList>
    </citation>
    <scope>NUCLEOTIDE SEQUENCE [LARGE SCALE GENOMIC DNA]</scope>
    <source>
        <strain evidence="2 3">C5</strain>
    </source>
</reference>
<evidence type="ECO:0000259" key="1">
    <source>
        <dbReference type="Pfam" id="PF10124"/>
    </source>
</evidence>
<organism evidence="2 3">
    <name type="scientific">Rhizobium chutanense</name>
    <dbReference type="NCBI Taxonomy" id="2035448"/>
    <lineage>
        <taxon>Bacteria</taxon>
        <taxon>Pseudomonadati</taxon>
        <taxon>Pseudomonadota</taxon>
        <taxon>Alphaproteobacteria</taxon>
        <taxon>Hyphomicrobiales</taxon>
        <taxon>Rhizobiaceae</taxon>
        <taxon>Rhizobium/Agrobacterium group</taxon>
        <taxon>Rhizobium</taxon>
    </lineage>
</organism>
<keyword evidence="3" id="KW-1185">Reference proteome</keyword>
<dbReference type="Pfam" id="PF10124">
    <property type="entry name" value="Mu-like_gpT"/>
    <property type="match status" value="1"/>
</dbReference>
<name>A0A2A6JIE9_9HYPH</name>
<proteinExistence type="predicted"/>
<comment type="caution">
    <text evidence="2">The sequence shown here is derived from an EMBL/GenBank/DDBJ whole genome shotgun (WGS) entry which is preliminary data.</text>
</comment>